<dbReference type="HOGENOM" id="CLU_064076_8_2_7"/>
<dbReference type="RefSeq" id="WP_011368427.1">
    <property type="nucleotide sequence ID" value="NC_007519.1"/>
</dbReference>
<evidence type="ECO:0000256" key="1">
    <source>
        <dbReference type="ARBA" id="ARBA00022729"/>
    </source>
</evidence>
<dbReference type="KEGG" id="dde:Dde_2584"/>
<dbReference type="eggNOG" id="COG0834">
    <property type="taxonomic scope" value="Bacteria"/>
</dbReference>
<dbReference type="PANTHER" id="PTHR35936">
    <property type="entry name" value="MEMBRANE-BOUND LYTIC MUREIN TRANSGLYCOSYLASE F"/>
    <property type="match status" value="1"/>
</dbReference>
<dbReference type="PANTHER" id="PTHR35936:SF25">
    <property type="entry name" value="ABC TRANSPORTER SUBSTRATE-BINDING PROTEIN"/>
    <property type="match status" value="1"/>
</dbReference>
<dbReference type="STRING" id="207559.Dde_2584"/>
<gene>
    <name evidence="4" type="ordered locus">Dde_2584</name>
</gene>
<sequence length="257" mass="28649">MKKTILSAFLFLMLVAAFPLHAAQNVTVYGDDAYPPYSYQKGKEARGIYVDILKKAFAQMPDYNVTIELVPWKRAVKLVETGKGFGFFPPYYRPDLRPWVIHSEPILEEAVVVFCRDDVLASPRPDWPADYKGLTVGTNEGFSLGRKEAEQGIITLEEAGDNDKNVIKVANKRIDCYLNDRLAVLQTIQSLKQAGKYVEGQHAGILEGAVVEQEYGHVGFATAGSFPFRDDFVAKFNETIKQMKASGEIEAIVAGYK</sequence>
<feature type="domain" description="Solute-binding protein family 3/N-terminal" evidence="3">
    <location>
        <begin position="27"/>
        <end position="256"/>
    </location>
</feature>
<keyword evidence="1 2" id="KW-0732">Signal</keyword>
<evidence type="ECO:0000313" key="5">
    <source>
        <dbReference type="Proteomes" id="UP000002710"/>
    </source>
</evidence>
<protein>
    <submittedName>
        <fullName evidence="4">ABC-type transporter, periplasmic subunit family 3</fullName>
    </submittedName>
</protein>
<name>Q30Y66_OLEA2</name>
<accession>Q30Y66</accession>
<dbReference type="EMBL" id="CP000112">
    <property type="protein sequence ID" value="ABB39380.1"/>
    <property type="molecule type" value="Genomic_DNA"/>
</dbReference>
<organism evidence="4 5">
    <name type="scientific">Oleidesulfovibrio alaskensis (strain ATCC BAA-1058 / DSM 17464 / G20)</name>
    <name type="common">Desulfovibrio alaskensis</name>
    <dbReference type="NCBI Taxonomy" id="207559"/>
    <lineage>
        <taxon>Bacteria</taxon>
        <taxon>Pseudomonadati</taxon>
        <taxon>Thermodesulfobacteriota</taxon>
        <taxon>Desulfovibrionia</taxon>
        <taxon>Desulfovibrionales</taxon>
        <taxon>Desulfovibrionaceae</taxon>
        <taxon>Oleidesulfovibrio</taxon>
    </lineage>
</organism>
<keyword evidence="5" id="KW-1185">Reference proteome</keyword>
<evidence type="ECO:0000313" key="4">
    <source>
        <dbReference type="EMBL" id="ABB39380.1"/>
    </source>
</evidence>
<dbReference type="Proteomes" id="UP000002710">
    <property type="component" value="Chromosome"/>
</dbReference>
<feature type="chain" id="PRO_5004219985" evidence="2">
    <location>
        <begin position="23"/>
        <end position="257"/>
    </location>
</feature>
<feature type="signal peptide" evidence="2">
    <location>
        <begin position="1"/>
        <end position="22"/>
    </location>
</feature>
<proteinExistence type="predicted"/>
<dbReference type="SUPFAM" id="SSF53850">
    <property type="entry name" value="Periplasmic binding protein-like II"/>
    <property type="match status" value="1"/>
</dbReference>
<evidence type="ECO:0000256" key="2">
    <source>
        <dbReference type="SAM" id="SignalP"/>
    </source>
</evidence>
<dbReference type="Pfam" id="PF00497">
    <property type="entry name" value="SBP_bac_3"/>
    <property type="match status" value="1"/>
</dbReference>
<dbReference type="InterPro" id="IPR001638">
    <property type="entry name" value="Solute-binding_3/MltF_N"/>
</dbReference>
<evidence type="ECO:0000259" key="3">
    <source>
        <dbReference type="Pfam" id="PF00497"/>
    </source>
</evidence>
<dbReference type="Gene3D" id="3.40.190.10">
    <property type="entry name" value="Periplasmic binding protein-like II"/>
    <property type="match status" value="2"/>
</dbReference>
<reference evidence="4 5" key="1">
    <citation type="journal article" date="2011" name="J. Bacteriol.">
        <title>Complete genome sequence and updated annotation of Desulfovibrio alaskensis G20.</title>
        <authorList>
            <person name="Hauser L.J."/>
            <person name="Land M.L."/>
            <person name="Brown S.D."/>
            <person name="Larimer F."/>
            <person name="Keller K.L."/>
            <person name="Rapp-Giles B.J."/>
            <person name="Price M.N."/>
            <person name="Lin M."/>
            <person name="Bruce D.C."/>
            <person name="Detter J.C."/>
            <person name="Tapia R."/>
            <person name="Han C.S."/>
            <person name="Goodwin L.A."/>
            <person name="Cheng J.F."/>
            <person name="Pitluck S."/>
            <person name="Copeland A."/>
            <person name="Lucas S."/>
            <person name="Nolan M."/>
            <person name="Lapidus A.L."/>
            <person name="Palumbo A.V."/>
            <person name="Wall J.D."/>
        </authorList>
    </citation>
    <scope>NUCLEOTIDE SEQUENCE [LARGE SCALE GENOMIC DNA]</scope>
    <source>
        <strain evidence="5">ATCC BAA 1058 / DSM 17464 / G20</strain>
    </source>
</reference>
<dbReference type="AlphaFoldDB" id="Q30Y66"/>